<dbReference type="AlphaFoldDB" id="E9CM99"/>
<reference evidence="2" key="1">
    <citation type="journal article" date="2011" name="Genome Biol. Evol.">
        <title>Massive genomic decay in Serratia symbiotica, a recently evolved symbiont of aphids.</title>
        <authorList>
            <person name="Burke G.R."/>
            <person name="Moran N.A."/>
        </authorList>
    </citation>
    <scope>NUCLEOTIDE SEQUENCE [LARGE SCALE GENOMIC DNA]</scope>
    <source>
        <strain evidence="2">Tucson</strain>
    </source>
</reference>
<keyword evidence="2" id="KW-1185">Reference proteome</keyword>
<evidence type="ECO:0000313" key="2">
    <source>
        <dbReference type="Proteomes" id="UP000013568"/>
    </source>
</evidence>
<proteinExistence type="predicted"/>
<name>E9CM99_9GAMM</name>
<gene>
    <name evidence="1" type="ORF">SSYM_1422</name>
</gene>
<dbReference type="EMBL" id="GL636112">
    <property type="protein sequence ID" value="EFW12258.1"/>
    <property type="molecule type" value="Genomic_DNA"/>
</dbReference>
<protein>
    <submittedName>
        <fullName evidence="1">Uncharacterized protein</fullName>
    </submittedName>
</protein>
<organism evidence="1 2">
    <name type="scientific">Serratia symbiotica str. Tucson</name>
    <dbReference type="NCBI Taxonomy" id="914128"/>
    <lineage>
        <taxon>Bacteria</taxon>
        <taxon>Pseudomonadati</taxon>
        <taxon>Pseudomonadota</taxon>
        <taxon>Gammaproteobacteria</taxon>
        <taxon>Enterobacterales</taxon>
        <taxon>Yersiniaceae</taxon>
        <taxon>Serratia</taxon>
        <taxon>Serratia symbiotica</taxon>
    </lineage>
</organism>
<dbReference type="HOGENOM" id="CLU_3429174_0_0_6"/>
<accession>E9CM99</accession>
<sequence length="21" mass="2476">MVYLPVFDMFTPVTETGKLWT</sequence>
<feature type="non-terminal residue" evidence="1">
    <location>
        <position position="21"/>
    </location>
</feature>
<dbReference type="Proteomes" id="UP000013568">
    <property type="component" value="Unassembled WGS sequence"/>
</dbReference>
<evidence type="ECO:0000313" key="1">
    <source>
        <dbReference type="EMBL" id="EFW12258.1"/>
    </source>
</evidence>